<accession>A0ABM8ARQ2</accession>
<proteinExistence type="predicted"/>
<protein>
    <recommendedName>
        <fullName evidence="4">Lipoprotein</fullName>
    </recommendedName>
</protein>
<keyword evidence="3" id="KW-1185">Reference proteome</keyword>
<keyword evidence="1" id="KW-0732">Signal</keyword>
<gene>
    <name evidence="2" type="ORF">JCM14722_15290</name>
</gene>
<dbReference type="EMBL" id="AP026708">
    <property type="protein sequence ID" value="BDQ33987.1"/>
    <property type="molecule type" value="Genomic_DNA"/>
</dbReference>
<dbReference type="Proteomes" id="UP001061361">
    <property type="component" value="Chromosome"/>
</dbReference>
<reference evidence="2" key="1">
    <citation type="submission" date="2022-08" db="EMBL/GenBank/DDBJ databases">
        <title>Genome Sequence of the sulphate-reducing bacterium, Pseudodesulfovibrio portus JCM14722.</title>
        <authorList>
            <person name="Kondo R."/>
            <person name="Kataoka T."/>
        </authorList>
    </citation>
    <scope>NUCLEOTIDE SEQUENCE</scope>
    <source>
        <strain evidence="2">JCM 14722</strain>
    </source>
</reference>
<evidence type="ECO:0008006" key="4">
    <source>
        <dbReference type="Google" id="ProtNLM"/>
    </source>
</evidence>
<dbReference type="RefSeq" id="WP_264984035.1">
    <property type="nucleotide sequence ID" value="NZ_AP026708.1"/>
</dbReference>
<evidence type="ECO:0000256" key="1">
    <source>
        <dbReference type="SAM" id="SignalP"/>
    </source>
</evidence>
<organism evidence="2 3">
    <name type="scientific">Pseudodesulfovibrio portus</name>
    <dbReference type="NCBI Taxonomy" id="231439"/>
    <lineage>
        <taxon>Bacteria</taxon>
        <taxon>Pseudomonadati</taxon>
        <taxon>Thermodesulfobacteriota</taxon>
        <taxon>Desulfovibrionia</taxon>
        <taxon>Desulfovibrionales</taxon>
        <taxon>Desulfovibrionaceae</taxon>
    </lineage>
</organism>
<feature type="chain" id="PRO_5046963591" description="Lipoprotein" evidence="1">
    <location>
        <begin position="24"/>
        <end position="184"/>
    </location>
</feature>
<name>A0ABM8ARQ2_9BACT</name>
<feature type="signal peptide" evidence="1">
    <location>
        <begin position="1"/>
        <end position="23"/>
    </location>
</feature>
<evidence type="ECO:0000313" key="3">
    <source>
        <dbReference type="Proteomes" id="UP001061361"/>
    </source>
</evidence>
<dbReference type="PROSITE" id="PS51257">
    <property type="entry name" value="PROKAR_LIPOPROTEIN"/>
    <property type="match status" value="1"/>
</dbReference>
<sequence>MRFLKRAALLCLLLLAVACTKSGGITLGYQAVGVPARCAADMVVFKFEDKRADKTLGRYNDGTAITAVSDVADWVGWALFDELEKVGCRPKYRTSTVTPGEAPMVTGEVLSLSLNQTGATTFEGKIAVRIMVVKAGQTLHIQKYSSQVEDVVLAGYGSEADIMQEALRGVMTEAVPAIIAETGK</sequence>
<evidence type="ECO:0000313" key="2">
    <source>
        <dbReference type="EMBL" id="BDQ33987.1"/>
    </source>
</evidence>